<comment type="caution">
    <text evidence="3">The sequence shown here is derived from an EMBL/GenBank/DDBJ whole genome shotgun (WGS) entry which is preliminary data.</text>
</comment>
<gene>
    <name evidence="3" type="ORF">KI387_024782</name>
</gene>
<dbReference type="Gene3D" id="1.25.40.10">
    <property type="entry name" value="Tetratricopeptide repeat domain"/>
    <property type="match status" value="1"/>
</dbReference>
<dbReference type="InterPro" id="IPR036928">
    <property type="entry name" value="AS_sf"/>
</dbReference>
<evidence type="ECO:0000256" key="1">
    <source>
        <dbReference type="PROSITE-ProRule" id="PRU00339"/>
    </source>
</evidence>
<keyword evidence="1" id="KW-0802">TPR repeat</keyword>
<dbReference type="PANTHER" id="PTHR46310:SF7">
    <property type="entry name" value="AMIDASE 1"/>
    <property type="match status" value="1"/>
</dbReference>
<dbReference type="SMART" id="SM00028">
    <property type="entry name" value="TPR"/>
    <property type="match status" value="2"/>
</dbReference>
<evidence type="ECO:0000313" key="3">
    <source>
        <dbReference type="EMBL" id="KAH9316155.1"/>
    </source>
</evidence>
<dbReference type="Gene3D" id="3.90.1300.10">
    <property type="entry name" value="Amidase signature (AS) domain"/>
    <property type="match status" value="1"/>
</dbReference>
<evidence type="ECO:0000259" key="2">
    <source>
        <dbReference type="Pfam" id="PF01425"/>
    </source>
</evidence>
<organism evidence="3 4">
    <name type="scientific">Taxus chinensis</name>
    <name type="common">Chinese yew</name>
    <name type="synonym">Taxus wallichiana var. chinensis</name>
    <dbReference type="NCBI Taxonomy" id="29808"/>
    <lineage>
        <taxon>Eukaryota</taxon>
        <taxon>Viridiplantae</taxon>
        <taxon>Streptophyta</taxon>
        <taxon>Embryophyta</taxon>
        <taxon>Tracheophyta</taxon>
        <taxon>Spermatophyta</taxon>
        <taxon>Pinopsida</taxon>
        <taxon>Pinidae</taxon>
        <taxon>Conifers II</taxon>
        <taxon>Cupressales</taxon>
        <taxon>Taxaceae</taxon>
        <taxon>Taxus</taxon>
    </lineage>
</organism>
<dbReference type="InterPro" id="IPR019734">
    <property type="entry name" value="TPR_rpt"/>
</dbReference>
<keyword evidence="4" id="KW-1185">Reference proteome</keyword>
<dbReference type="InterPro" id="IPR023631">
    <property type="entry name" value="Amidase_dom"/>
</dbReference>
<dbReference type="PROSITE" id="PS50005">
    <property type="entry name" value="TPR"/>
    <property type="match status" value="1"/>
</dbReference>
<dbReference type="EMBL" id="JAHRHJ020000005">
    <property type="protein sequence ID" value="KAH9316155.1"/>
    <property type="molecule type" value="Genomic_DNA"/>
</dbReference>
<proteinExistence type="predicted"/>
<protein>
    <recommendedName>
        <fullName evidence="2">Amidase domain-containing protein</fullName>
    </recommendedName>
</protein>
<dbReference type="InterPro" id="IPR011990">
    <property type="entry name" value="TPR-like_helical_dom_sf"/>
</dbReference>
<dbReference type="OMA" id="QVLNHMS"/>
<dbReference type="Proteomes" id="UP000824469">
    <property type="component" value="Unassembled WGS sequence"/>
</dbReference>
<reference evidence="3 4" key="1">
    <citation type="journal article" date="2021" name="Nat. Plants">
        <title>The Taxus genome provides insights into paclitaxel biosynthesis.</title>
        <authorList>
            <person name="Xiong X."/>
            <person name="Gou J."/>
            <person name="Liao Q."/>
            <person name="Li Y."/>
            <person name="Zhou Q."/>
            <person name="Bi G."/>
            <person name="Li C."/>
            <person name="Du R."/>
            <person name="Wang X."/>
            <person name="Sun T."/>
            <person name="Guo L."/>
            <person name="Liang H."/>
            <person name="Lu P."/>
            <person name="Wu Y."/>
            <person name="Zhang Z."/>
            <person name="Ro D.K."/>
            <person name="Shang Y."/>
            <person name="Huang S."/>
            <person name="Yan J."/>
        </authorList>
    </citation>
    <scope>NUCLEOTIDE SEQUENCE [LARGE SCALE GENOMIC DNA]</scope>
    <source>
        <strain evidence="3">Ta-2019</strain>
    </source>
</reference>
<dbReference type="Pfam" id="PF13414">
    <property type="entry name" value="TPR_11"/>
    <property type="match status" value="1"/>
</dbReference>
<dbReference type="PANTHER" id="PTHR46310">
    <property type="entry name" value="AMIDASE 1"/>
    <property type="match status" value="1"/>
</dbReference>
<dbReference type="Pfam" id="PF01425">
    <property type="entry name" value="Amidase"/>
    <property type="match status" value="1"/>
</dbReference>
<feature type="non-terminal residue" evidence="3">
    <location>
        <position position="1"/>
    </location>
</feature>
<feature type="domain" description="Amidase" evidence="2">
    <location>
        <begin position="123"/>
        <end position="242"/>
    </location>
</feature>
<dbReference type="SUPFAM" id="SSF48452">
    <property type="entry name" value="TPR-like"/>
    <property type="match status" value="1"/>
</dbReference>
<feature type="repeat" description="TPR" evidence="1">
    <location>
        <begin position="275"/>
        <end position="308"/>
    </location>
</feature>
<name>A0AA38G6B6_TAXCH</name>
<accession>A0AA38G6B6</accession>
<feature type="non-terminal residue" evidence="3">
    <location>
        <position position="364"/>
    </location>
</feature>
<sequence length="364" mass="40465">WFARDPDILCRVGHTLLQLPFTESRQPGRIIIADDCFQLTKIPSDQTVTVVVQSTEKLFGRQVLNHTSLGKYIAAKVPSLKYFQNEEEGRNDEGSISALKALCDAFLLFQRYEFKKNHEVWVNSVKPDLGPGISARVRAALEISTNDESIGHSMRVREEAREALKSLLKDDGILVIPTTPGPPPKLNMKENPLEDFRTRAFTLLSIAGMSGCCQVSIPIGQHDNAPFAVSFIARHGGDRFLLDTVRSTYSTLQEQLEIASRTQPATPKNGKMEAAEIAKEKGNAAYKGKQWQKAINLYSEAIKINGKNATYYSNRAAAHLELGGYLQAEADCTAAISLEKKNVKAYLRRGTAREMLGYYKEAIE</sequence>
<dbReference type="SUPFAM" id="SSF75304">
    <property type="entry name" value="Amidase signature (AS) enzymes"/>
    <property type="match status" value="1"/>
</dbReference>
<dbReference type="AlphaFoldDB" id="A0AA38G6B6"/>
<evidence type="ECO:0000313" key="4">
    <source>
        <dbReference type="Proteomes" id="UP000824469"/>
    </source>
</evidence>